<evidence type="ECO:0000256" key="1">
    <source>
        <dbReference type="ARBA" id="ARBA00004236"/>
    </source>
</evidence>
<evidence type="ECO:0000259" key="17">
    <source>
        <dbReference type="Pfam" id="PF00905"/>
    </source>
</evidence>
<dbReference type="GO" id="GO:0008658">
    <property type="term" value="F:penicillin binding"/>
    <property type="evidence" value="ECO:0007669"/>
    <property type="project" value="InterPro"/>
</dbReference>
<protein>
    <recommendedName>
        <fullName evidence="13">peptidoglycan glycosyltransferase</fullName>
        <ecNumber evidence="13">2.4.99.28</ecNumber>
    </recommendedName>
</protein>
<evidence type="ECO:0000256" key="15">
    <source>
        <dbReference type="SAM" id="MobiDB-lite"/>
    </source>
</evidence>
<keyword evidence="2" id="KW-1003">Cell membrane</keyword>
<evidence type="ECO:0000256" key="8">
    <source>
        <dbReference type="ARBA" id="ARBA00022960"/>
    </source>
</evidence>
<keyword evidence="3" id="KW-0121">Carboxypeptidase</keyword>
<evidence type="ECO:0000256" key="5">
    <source>
        <dbReference type="ARBA" id="ARBA00022676"/>
    </source>
</evidence>
<name>A0A644XFU1_9ZZZZ</name>
<dbReference type="InterPro" id="IPR001264">
    <property type="entry name" value="Glyco_trans_51"/>
</dbReference>
<dbReference type="GO" id="GO:0008955">
    <property type="term" value="F:peptidoglycan glycosyltransferase activity"/>
    <property type="evidence" value="ECO:0007669"/>
    <property type="project" value="UniProtKB-EC"/>
</dbReference>
<dbReference type="InterPro" id="IPR023346">
    <property type="entry name" value="Lysozyme-like_dom_sf"/>
</dbReference>
<keyword evidence="16" id="KW-0812">Transmembrane</keyword>
<keyword evidence="16" id="KW-1133">Transmembrane helix</keyword>
<feature type="region of interest" description="Disordered" evidence="15">
    <location>
        <begin position="1"/>
        <end position="22"/>
    </location>
</feature>
<dbReference type="FunFam" id="1.10.3810.10:FF:000001">
    <property type="entry name" value="Penicillin-binding protein 1A"/>
    <property type="match status" value="1"/>
</dbReference>
<evidence type="ECO:0000256" key="3">
    <source>
        <dbReference type="ARBA" id="ARBA00022645"/>
    </source>
</evidence>
<feature type="domain" description="Glycosyl transferase family 51" evidence="18">
    <location>
        <begin position="92"/>
        <end position="278"/>
    </location>
</feature>
<dbReference type="AlphaFoldDB" id="A0A644XFU1"/>
<dbReference type="GO" id="GO:0030288">
    <property type="term" value="C:outer membrane-bounded periplasmic space"/>
    <property type="evidence" value="ECO:0007669"/>
    <property type="project" value="TreeGrafter"/>
</dbReference>
<dbReference type="InterPro" id="IPR050396">
    <property type="entry name" value="Glycosyltr_51/Transpeptidase"/>
</dbReference>
<gene>
    <name evidence="19" type="primary">mtgA_22</name>
    <name evidence="19" type="ORF">SDC9_61461</name>
</gene>
<organism evidence="19">
    <name type="scientific">bioreactor metagenome</name>
    <dbReference type="NCBI Taxonomy" id="1076179"/>
    <lineage>
        <taxon>unclassified sequences</taxon>
        <taxon>metagenomes</taxon>
        <taxon>ecological metagenomes</taxon>
    </lineage>
</organism>
<dbReference type="PANTHER" id="PTHR32282">
    <property type="entry name" value="BINDING PROTEIN TRANSPEPTIDASE, PUTATIVE-RELATED"/>
    <property type="match status" value="1"/>
</dbReference>
<keyword evidence="10 16" id="KW-0472">Membrane</keyword>
<evidence type="ECO:0000256" key="16">
    <source>
        <dbReference type="SAM" id="Phobius"/>
    </source>
</evidence>
<dbReference type="EC" id="2.4.99.28" evidence="13"/>
<dbReference type="EMBL" id="VSSQ01002385">
    <property type="protein sequence ID" value="MPM15095.1"/>
    <property type="molecule type" value="Genomic_DNA"/>
</dbReference>
<feature type="compositionally biased region" description="Gly residues" evidence="15">
    <location>
        <begin position="812"/>
        <end position="826"/>
    </location>
</feature>
<feature type="compositionally biased region" description="Polar residues" evidence="15">
    <location>
        <begin position="889"/>
        <end position="898"/>
    </location>
</feature>
<evidence type="ECO:0000313" key="19">
    <source>
        <dbReference type="EMBL" id="MPM15095.1"/>
    </source>
</evidence>
<comment type="subcellular location">
    <subcellularLocation>
        <location evidence="1">Cell membrane</location>
    </subcellularLocation>
</comment>
<evidence type="ECO:0000259" key="18">
    <source>
        <dbReference type="Pfam" id="PF00912"/>
    </source>
</evidence>
<accession>A0A644XFU1</accession>
<dbReference type="Pfam" id="PF00905">
    <property type="entry name" value="Transpeptidase"/>
    <property type="match status" value="1"/>
</dbReference>
<feature type="compositionally biased region" description="Low complexity" evidence="15">
    <location>
        <begin position="864"/>
        <end position="888"/>
    </location>
</feature>
<dbReference type="Pfam" id="PF00912">
    <property type="entry name" value="Transgly"/>
    <property type="match status" value="1"/>
</dbReference>
<dbReference type="InterPro" id="IPR036950">
    <property type="entry name" value="PBP_transglycosylase"/>
</dbReference>
<dbReference type="GO" id="GO:0005886">
    <property type="term" value="C:plasma membrane"/>
    <property type="evidence" value="ECO:0007669"/>
    <property type="project" value="UniProtKB-SubCell"/>
</dbReference>
<evidence type="ECO:0000256" key="12">
    <source>
        <dbReference type="ARBA" id="ARBA00023316"/>
    </source>
</evidence>
<comment type="caution">
    <text evidence="19">The sequence shown here is derived from an EMBL/GenBank/DDBJ whole genome shotgun (WGS) entry which is preliminary data.</text>
</comment>
<evidence type="ECO:0000256" key="6">
    <source>
        <dbReference type="ARBA" id="ARBA00022679"/>
    </source>
</evidence>
<evidence type="ECO:0000256" key="2">
    <source>
        <dbReference type="ARBA" id="ARBA00022475"/>
    </source>
</evidence>
<feature type="compositionally biased region" description="Gly residues" evidence="15">
    <location>
        <begin position="840"/>
        <end position="863"/>
    </location>
</feature>
<keyword evidence="7" id="KW-0378">Hydrolase</keyword>
<dbReference type="InterPro" id="IPR012338">
    <property type="entry name" value="Beta-lactam/transpept-like"/>
</dbReference>
<feature type="transmembrane region" description="Helical" evidence="16">
    <location>
        <begin position="29"/>
        <end position="56"/>
    </location>
</feature>
<keyword evidence="12" id="KW-0961">Cell wall biogenesis/degradation</keyword>
<keyword evidence="11" id="KW-0511">Multifunctional enzyme</keyword>
<sequence>MEQHGRHEQTPQPHEHRRRQSTRTHTASTIWFVVRTLLLIGVLAGAMIAGIFMYYVKTTLTPTLNVNADDYTMNLSSVIMYQDKSTGVWNNLQTIYGDENRIWVDYNQIPDALWQAAVSIEDERFFKHHGVDWKRTAGAAANLFLHTSSTYGGSTITQQLLKNMTGDNDGTVNRKVREIFRALEFEKKYSKEEILELYLNTIYLGQTCYGVQTAAQYYFGKDVSELSVAECASIIAITNNPSLYGPMSSVTITDPDTGVKKTAREMNKTRQKNILDKMLDQGYIDEDTYQKALNEELKFTDGSVSAQELVAADNADKSNGAATGINSYFVDQVILDVSNDLAKQLGISAKEARIKLYNGGYTIYSTEDPHIQEIAESVYEDRSNLDVTSSSGQLLQSGITIVDPSTGNVVAMVGKVGVKDRNLGWNYATGTRQCGSAIKPVTVYSPALDAGVITMASTFDDYPVRLLNNKPWPKNSPQGYKGWTTLASGVANSVNTVAVQVIEKLGVQNSFTFATEKMNLDLVADDINVASLGLGGLTNGVSTEEMAAAFATFPNGGVYNSPRLYTKVEDADGNTVLDNQTDTHVAVKETTAYFMNQLLQGVMSGGTASRYKLSGMASAGKTGTTSENYDRYFVGYTPYYCAAVWCGYDNNERISYSGNPAAAMWNKVMQKIAKEQENKSFSKPSSGLTTVEVCADSGLLATDACAADLRGSRVRTVEVAAGTAPTESCSLHKLYDYCTEGKCLATEFCPTSTVEKVGLLDYTRTDYGPGIVADDNAYLVNSLRTVLADGTTQLPPCSVHKDGSALPSDPGSGEGGTVTPGEGGDTGLPSDQPTTDPNDGYGGSGNSGNSGNGNGNGTGGNTGGETTTPTTPTTPTEPTTPSENGTENWWNTVWDTGT</sequence>
<dbReference type="GO" id="GO:0004180">
    <property type="term" value="F:carboxypeptidase activity"/>
    <property type="evidence" value="ECO:0007669"/>
    <property type="project" value="UniProtKB-KW"/>
</dbReference>
<evidence type="ECO:0000256" key="9">
    <source>
        <dbReference type="ARBA" id="ARBA00022984"/>
    </source>
</evidence>
<proteinExistence type="predicted"/>
<feature type="region of interest" description="Disordered" evidence="15">
    <location>
        <begin position="797"/>
        <end position="898"/>
    </location>
</feature>
<comment type="catalytic activity">
    <reaction evidence="14">
        <text>[GlcNAc-(1-&gt;4)-Mur2Ac(oyl-L-Ala-gamma-D-Glu-L-Lys-D-Ala-D-Ala)](n)-di-trans,octa-cis-undecaprenyl diphosphate + beta-D-GlcNAc-(1-&gt;4)-Mur2Ac(oyl-L-Ala-gamma-D-Glu-L-Lys-D-Ala-D-Ala)-di-trans,octa-cis-undecaprenyl diphosphate = [GlcNAc-(1-&gt;4)-Mur2Ac(oyl-L-Ala-gamma-D-Glu-L-Lys-D-Ala-D-Ala)](n+1)-di-trans,octa-cis-undecaprenyl diphosphate + di-trans,octa-cis-undecaprenyl diphosphate + H(+)</text>
        <dbReference type="Rhea" id="RHEA:23708"/>
        <dbReference type="Rhea" id="RHEA-COMP:9602"/>
        <dbReference type="Rhea" id="RHEA-COMP:9603"/>
        <dbReference type="ChEBI" id="CHEBI:15378"/>
        <dbReference type="ChEBI" id="CHEBI:58405"/>
        <dbReference type="ChEBI" id="CHEBI:60033"/>
        <dbReference type="ChEBI" id="CHEBI:78435"/>
        <dbReference type="EC" id="2.4.99.28"/>
    </reaction>
</comment>
<dbReference type="SUPFAM" id="SSF56601">
    <property type="entry name" value="beta-lactamase/transpeptidase-like"/>
    <property type="match status" value="1"/>
</dbReference>
<keyword evidence="4" id="KW-0645">Protease</keyword>
<keyword evidence="9" id="KW-0573">Peptidoglycan synthesis</keyword>
<keyword evidence="6 19" id="KW-0808">Transferase</keyword>
<dbReference type="PANTHER" id="PTHR32282:SF11">
    <property type="entry name" value="PENICILLIN-BINDING PROTEIN 1B"/>
    <property type="match status" value="1"/>
</dbReference>
<feature type="domain" description="Penicillin-binding protein transpeptidase" evidence="17">
    <location>
        <begin position="399"/>
        <end position="670"/>
    </location>
</feature>
<dbReference type="GO" id="GO:0006508">
    <property type="term" value="P:proteolysis"/>
    <property type="evidence" value="ECO:0007669"/>
    <property type="project" value="UniProtKB-KW"/>
</dbReference>
<evidence type="ECO:0000256" key="7">
    <source>
        <dbReference type="ARBA" id="ARBA00022801"/>
    </source>
</evidence>
<dbReference type="SUPFAM" id="SSF53955">
    <property type="entry name" value="Lysozyme-like"/>
    <property type="match status" value="1"/>
</dbReference>
<evidence type="ECO:0000256" key="14">
    <source>
        <dbReference type="ARBA" id="ARBA00049902"/>
    </source>
</evidence>
<dbReference type="GO" id="GO:0009252">
    <property type="term" value="P:peptidoglycan biosynthetic process"/>
    <property type="evidence" value="ECO:0007669"/>
    <property type="project" value="UniProtKB-KW"/>
</dbReference>
<dbReference type="InterPro" id="IPR001460">
    <property type="entry name" value="PCN-bd_Tpept"/>
</dbReference>
<reference evidence="19" key="1">
    <citation type="submission" date="2019-08" db="EMBL/GenBank/DDBJ databases">
        <authorList>
            <person name="Kucharzyk K."/>
            <person name="Murdoch R.W."/>
            <person name="Higgins S."/>
            <person name="Loffler F."/>
        </authorList>
    </citation>
    <scope>NUCLEOTIDE SEQUENCE</scope>
</reference>
<keyword evidence="5 19" id="KW-0328">Glycosyltransferase</keyword>
<keyword evidence="8" id="KW-0133">Cell shape</keyword>
<evidence type="ECO:0000256" key="13">
    <source>
        <dbReference type="ARBA" id="ARBA00044770"/>
    </source>
</evidence>
<evidence type="ECO:0000256" key="4">
    <source>
        <dbReference type="ARBA" id="ARBA00022670"/>
    </source>
</evidence>
<dbReference type="GO" id="GO:0071555">
    <property type="term" value="P:cell wall organization"/>
    <property type="evidence" value="ECO:0007669"/>
    <property type="project" value="UniProtKB-KW"/>
</dbReference>
<evidence type="ECO:0000256" key="10">
    <source>
        <dbReference type="ARBA" id="ARBA00023136"/>
    </source>
</evidence>
<dbReference type="GO" id="GO:0008360">
    <property type="term" value="P:regulation of cell shape"/>
    <property type="evidence" value="ECO:0007669"/>
    <property type="project" value="UniProtKB-KW"/>
</dbReference>
<dbReference type="Gene3D" id="3.40.710.10">
    <property type="entry name" value="DD-peptidase/beta-lactamase superfamily"/>
    <property type="match status" value="1"/>
</dbReference>
<dbReference type="Gene3D" id="1.10.3810.10">
    <property type="entry name" value="Biosynthetic peptidoglycan transglycosylase-like"/>
    <property type="match status" value="1"/>
</dbReference>
<evidence type="ECO:0000256" key="11">
    <source>
        <dbReference type="ARBA" id="ARBA00023268"/>
    </source>
</evidence>